<feature type="compositionally biased region" description="Polar residues" evidence="1">
    <location>
        <begin position="88"/>
        <end position="98"/>
    </location>
</feature>
<proteinExistence type="predicted"/>
<organism evidence="2 3">
    <name type="scientific">Wickerhamomyces pijperi</name>
    <name type="common">Yeast</name>
    <name type="synonym">Pichia pijperi</name>
    <dbReference type="NCBI Taxonomy" id="599730"/>
    <lineage>
        <taxon>Eukaryota</taxon>
        <taxon>Fungi</taxon>
        <taxon>Dikarya</taxon>
        <taxon>Ascomycota</taxon>
        <taxon>Saccharomycotina</taxon>
        <taxon>Saccharomycetes</taxon>
        <taxon>Phaffomycetales</taxon>
        <taxon>Wickerhamomycetaceae</taxon>
        <taxon>Wickerhamomyces</taxon>
    </lineage>
</organism>
<protein>
    <submittedName>
        <fullName evidence="2">Uncharacterized protein</fullName>
    </submittedName>
</protein>
<feature type="compositionally biased region" description="Low complexity" evidence="1">
    <location>
        <begin position="27"/>
        <end position="47"/>
    </location>
</feature>
<name>A0A9P8TPS9_WICPI</name>
<feature type="compositionally biased region" description="Polar residues" evidence="1">
    <location>
        <begin position="309"/>
        <end position="320"/>
    </location>
</feature>
<gene>
    <name evidence="2" type="ORF">WICPIJ_002308</name>
</gene>
<keyword evidence="3" id="KW-1185">Reference proteome</keyword>
<feature type="compositionally biased region" description="Polar residues" evidence="1">
    <location>
        <begin position="352"/>
        <end position="361"/>
    </location>
</feature>
<dbReference type="Proteomes" id="UP000774326">
    <property type="component" value="Unassembled WGS sequence"/>
</dbReference>
<accession>A0A9P8TPS9</accession>
<dbReference type="EMBL" id="JAEUBG010001243">
    <property type="protein sequence ID" value="KAH3686716.1"/>
    <property type="molecule type" value="Genomic_DNA"/>
</dbReference>
<feature type="region of interest" description="Disordered" evidence="1">
    <location>
        <begin position="170"/>
        <end position="191"/>
    </location>
</feature>
<feature type="compositionally biased region" description="Polar residues" evidence="1">
    <location>
        <begin position="1"/>
        <end position="26"/>
    </location>
</feature>
<dbReference type="AlphaFoldDB" id="A0A9P8TPS9"/>
<feature type="region of interest" description="Disordered" evidence="1">
    <location>
        <begin position="273"/>
        <end position="361"/>
    </location>
</feature>
<feature type="region of interest" description="Disordered" evidence="1">
    <location>
        <begin position="88"/>
        <end position="137"/>
    </location>
</feature>
<evidence type="ECO:0000313" key="3">
    <source>
        <dbReference type="Proteomes" id="UP000774326"/>
    </source>
</evidence>
<feature type="non-terminal residue" evidence="2">
    <location>
        <position position="361"/>
    </location>
</feature>
<evidence type="ECO:0000256" key="1">
    <source>
        <dbReference type="SAM" id="MobiDB-lite"/>
    </source>
</evidence>
<reference evidence="2" key="1">
    <citation type="journal article" date="2021" name="Open Biol.">
        <title>Shared evolutionary footprints suggest mitochondrial oxidative damage underlies multiple complex I losses in fungi.</title>
        <authorList>
            <person name="Schikora-Tamarit M.A."/>
            <person name="Marcet-Houben M."/>
            <person name="Nosek J."/>
            <person name="Gabaldon T."/>
        </authorList>
    </citation>
    <scope>NUCLEOTIDE SEQUENCE</scope>
    <source>
        <strain evidence="2">CBS2887</strain>
    </source>
</reference>
<evidence type="ECO:0000313" key="2">
    <source>
        <dbReference type="EMBL" id="KAH3686716.1"/>
    </source>
</evidence>
<reference evidence="2" key="2">
    <citation type="submission" date="2021-01" db="EMBL/GenBank/DDBJ databases">
        <authorList>
            <person name="Schikora-Tamarit M.A."/>
        </authorList>
    </citation>
    <scope>NUCLEOTIDE SEQUENCE</scope>
    <source>
        <strain evidence="2">CBS2887</strain>
    </source>
</reference>
<feature type="compositionally biased region" description="Low complexity" evidence="1">
    <location>
        <begin position="107"/>
        <end position="137"/>
    </location>
</feature>
<feature type="region of interest" description="Disordered" evidence="1">
    <location>
        <begin position="1"/>
        <end position="50"/>
    </location>
</feature>
<comment type="caution">
    <text evidence="2">The sequence shown here is derived from an EMBL/GenBank/DDBJ whole genome shotgun (WGS) entry which is preliminary data.</text>
</comment>
<sequence length="361" mass="40429">MPNRNIYSNNSAHGSESPQQYQHQALSYNNMYSSTPSSYSTPTVPMTNDQSGMHGHFYNSSPMFSNSQTQDNGFTFDVFNLTAYSGSTSSVPFQQSEPSAPPAVTNSPQMMRSQQYSPPSSSSFSSQNGGFTSSNISGMSVNMPHMNQHQQQHQQIPVPHPAFQHPAPVTSNTSPYATGHPSPEIYRSPSFNSSVSSFEQVQQIHSPQQQFHYTSQIQAATVHHLREDQATEFKIREMQQEVQSRVQEDQRQSFQSRQLEQIQRQLNVHNNRLQHQHQQQQYPHPDGTSSSTAGVPVPPVNYQPPQSQRSRTLNSVSPTLEKSKRNQKPKSTNTTAPRVPSASKVQKPYPKSANTQQRTPS</sequence>